<dbReference type="HOGENOM" id="CLU_1970615_0_0_1"/>
<dbReference type="AlphaFoldDB" id="S8F6G4"/>
<gene>
    <name evidence="1" type="ORF">FOMPIDRAFT_1018432</name>
</gene>
<dbReference type="EMBL" id="KE504178">
    <property type="protein sequence ID" value="EPS97220.1"/>
    <property type="molecule type" value="Genomic_DNA"/>
</dbReference>
<organism evidence="1 2">
    <name type="scientific">Fomitopsis schrenkii</name>
    <name type="common">Brown rot fungus</name>
    <dbReference type="NCBI Taxonomy" id="2126942"/>
    <lineage>
        <taxon>Eukaryota</taxon>
        <taxon>Fungi</taxon>
        <taxon>Dikarya</taxon>
        <taxon>Basidiomycota</taxon>
        <taxon>Agaricomycotina</taxon>
        <taxon>Agaricomycetes</taxon>
        <taxon>Polyporales</taxon>
        <taxon>Fomitopsis</taxon>
    </lineage>
</organism>
<evidence type="ECO:0000313" key="2">
    <source>
        <dbReference type="Proteomes" id="UP000015241"/>
    </source>
</evidence>
<name>S8F6G4_FOMSC</name>
<protein>
    <submittedName>
        <fullName evidence="1">Uncharacterized protein</fullName>
    </submittedName>
</protein>
<keyword evidence="2" id="KW-1185">Reference proteome</keyword>
<dbReference type="InParanoid" id="S8F6G4"/>
<evidence type="ECO:0000313" key="1">
    <source>
        <dbReference type="EMBL" id="EPS97220.1"/>
    </source>
</evidence>
<sequence length="127" mass="13674">MDRIKMKSEVPKGNLALSCVENPSVTLALGPPYCSSPSYPSRATQVPVHVDDPPACGAVLSAHEQHRVDNDFDEVDVGAGEGDRGATQPKAVARMTLEDVGLAVYAFNFWEEVAEGSRRHANEYSTS</sequence>
<proteinExistence type="predicted"/>
<dbReference type="Proteomes" id="UP000015241">
    <property type="component" value="Unassembled WGS sequence"/>
</dbReference>
<reference evidence="1 2" key="1">
    <citation type="journal article" date="2012" name="Science">
        <title>The Paleozoic origin of enzymatic lignin decomposition reconstructed from 31 fungal genomes.</title>
        <authorList>
            <person name="Floudas D."/>
            <person name="Binder M."/>
            <person name="Riley R."/>
            <person name="Barry K."/>
            <person name="Blanchette R.A."/>
            <person name="Henrissat B."/>
            <person name="Martinez A.T."/>
            <person name="Otillar R."/>
            <person name="Spatafora J.W."/>
            <person name="Yadav J.S."/>
            <person name="Aerts A."/>
            <person name="Benoit I."/>
            <person name="Boyd A."/>
            <person name="Carlson A."/>
            <person name="Copeland A."/>
            <person name="Coutinho P.M."/>
            <person name="de Vries R.P."/>
            <person name="Ferreira P."/>
            <person name="Findley K."/>
            <person name="Foster B."/>
            <person name="Gaskell J."/>
            <person name="Glotzer D."/>
            <person name="Gorecki P."/>
            <person name="Heitman J."/>
            <person name="Hesse C."/>
            <person name="Hori C."/>
            <person name="Igarashi K."/>
            <person name="Jurgens J.A."/>
            <person name="Kallen N."/>
            <person name="Kersten P."/>
            <person name="Kohler A."/>
            <person name="Kuees U."/>
            <person name="Kumar T.K.A."/>
            <person name="Kuo A."/>
            <person name="LaButti K."/>
            <person name="Larrondo L.F."/>
            <person name="Lindquist E."/>
            <person name="Ling A."/>
            <person name="Lombard V."/>
            <person name="Lucas S."/>
            <person name="Lundell T."/>
            <person name="Martin R."/>
            <person name="McLaughlin D.J."/>
            <person name="Morgenstern I."/>
            <person name="Morin E."/>
            <person name="Murat C."/>
            <person name="Nagy L.G."/>
            <person name="Nolan M."/>
            <person name="Ohm R.A."/>
            <person name="Patyshakuliyeva A."/>
            <person name="Rokas A."/>
            <person name="Ruiz-Duenas F.J."/>
            <person name="Sabat G."/>
            <person name="Salamov A."/>
            <person name="Samejima M."/>
            <person name="Schmutz J."/>
            <person name="Slot J.C."/>
            <person name="St John F."/>
            <person name="Stenlid J."/>
            <person name="Sun H."/>
            <person name="Sun S."/>
            <person name="Syed K."/>
            <person name="Tsang A."/>
            <person name="Wiebenga A."/>
            <person name="Young D."/>
            <person name="Pisabarro A."/>
            <person name="Eastwood D.C."/>
            <person name="Martin F."/>
            <person name="Cullen D."/>
            <person name="Grigoriev I.V."/>
            <person name="Hibbett D.S."/>
        </authorList>
    </citation>
    <scope>NUCLEOTIDE SEQUENCE</scope>
    <source>
        <strain evidence="2">FP-58527</strain>
    </source>
</reference>
<accession>S8F6G4</accession>